<name>A0A6H5GKG2_9HEMI</name>
<feature type="transmembrane region" description="Helical" evidence="2">
    <location>
        <begin position="6"/>
        <end position="24"/>
    </location>
</feature>
<accession>A0A6H5GKG2</accession>
<evidence type="ECO:0000256" key="2">
    <source>
        <dbReference type="SAM" id="Phobius"/>
    </source>
</evidence>
<evidence type="ECO:0000313" key="4">
    <source>
        <dbReference type="Proteomes" id="UP000479000"/>
    </source>
</evidence>
<keyword evidence="2" id="KW-0472">Membrane</keyword>
<evidence type="ECO:0000313" key="3">
    <source>
        <dbReference type="EMBL" id="CAB0002441.1"/>
    </source>
</evidence>
<protein>
    <submittedName>
        <fullName evidence="3">Uncharacterized protein</fullName>
    </submittedName>
</protein>
<dbReference type="Proteomes" id="UP000479000">
    <property type="component" value="Unassembled WGS sequence"/>
</dbReference>
<sequence length="117" mass="12483">MLGELYFHWCYHVLPPLVYLVVILPMKSLHSDTAESMAGGKSVPGEAKRQVHPPEGALPRPGVTPSRAPPPPTSSRMPHAPCPQASVQTSQAPLSGTEAAARPTRHSPRAVLLPLTI</sequence>
<keyword evidence="4" id="KW-1185">Reference proteome</keyword>
<feature type="region of interest" description="Disordered" evidence="1">
    <location>
        <begin position="32"/>
        <end position="117"/>
    </location>
</feature>
<dbReference type="AlphaFoldDB" id="A0A6H5GKG2"/>
<proteinExistence type="predicted"/>
<evidence type="ECO:0000256" key="1">
    <source>
        <dbReference type="SAM" id="MobiDB-lite"/>
    </source>
</evidence>
<reference evidence="3 4" key="1">
    <citation type="submission" date="2020-02" db="EMBL/GenBank/DDBJ databases">
        <authorList>
            <person name="Ferguson B K."/>
        </authorList>
    </citation>
    <scope>NUCLEOTIDE SEQUENCE [LARGE SCALE GENOMIC DNA]</scope>
</reference>
<gene>
    <name evidence="3" type="ORF">NTEN_LOCUS8228</name>
</gene>
<keyword evidence="2" id="KW-1133">Transmembrane helix</keyword>
<organism evidence="3 4">
    <name type="scientific">Nesidiocoris tenuis</name>
    <dbReference type="NCBI Taxonomy" id="355587"/>
    <lineage>
        <taxon>Eukaryota</taxon>
        <taxon>Metazoa</taxon>
        <taxon>Ecdysozoa</taxon>
        <taxon>Arthropoda</taxon>
        <taxon>Hexapoda</taxon>
        <taxon>Insecta</taxon>
        <taxon>Pterygota</taxon>
        <taxon>Neoptera</taxon>
        <taxon>Paraneoptera</taxon>
        <taxon>Hemiptera</taxon>
        <taxon>Heteroptera</taxon>
        <taxon>Panheteroptera</taxon>
        <taxon>Cimicomorpha</taxon>
        <taxon>Miridae</taxon>
        <taxon>Dicyphina</taxon>
        <taxon>Nesidiocoris</taxon>
    </lineage>
</organism>
<keyword evidence="2" id="KW-0812">Transmembrane</keyword>
<dbReference type="EMBL" id="CADCXU010012233">
    <property type="protein sequence ID" value="CAB0002441.1"/>
    <property type="molecule type" value="Genomic_DNA"/>
</dbReference>
<feature type="compositionally biased region" description="Polar residues" evidence="1">
    <location>
        <begin position="85"/>
        <end position="94"/>
    </location>
</feature>